<dbReference type="CTD" id="8115"/>
<dbReference type="GeneID" id="105983348"/>
<evidence type="ECO:0000256" key="1">
    <source>
        <dbReference type="ARBA" id="ARBA00006399"/>
    </source>
</evidence>
<dbReference type="Proteomes" id="UP000081671">
    <property type="component" value="Unplaced"/>
</dbReference>
<proteinExistence type="inferred from homology"/>
<reference evidence="3" key="1">
    <citation type="submission" date="2025-08" db="UniProtKB">
        <authorList>
            <consortium name="RefSeq"/>
        </authorList>
    </citation>
    <scope>IDENTIFICATION</scope>
    <source>
        <tissue evidence="3">Kidney</tissue>
    </source>
</reference>
<dbReference type="SUPFAM" id="SSF50904">
    <property type="entry name" value="Oncogene products"/>
    <property type="match status" value="1"/>
</dbReference>
<dbReference type="PANTHER" id="PTHR14060:SF4">
    <property type="entry name" value="T-CELL LEUKEMIA_LYMPHOMA PROTEIN 1A"/>
    <property type="match status" value="1"/>
</dbReference>
<dbReference type="FunCoup" id="A0A1S3EYX9">
    <property type="interactions" value="398"/>
</dbReference>
<dbReference type="InterPro" id="IPR036672">
    <property type="entry name" value="TCL1_MTCP1_sf"/>
</dbReference>
<dbReference type="OrthoDB" id="9834674at2759"/>
<dbReference type="KEGG" id="dord:105983348"/>
<dbReference type="PANTHER" id="PTHR14060">
    <property type="entry name" value="PROTEIN P13 MTCP-1"/>
    <property type="match status" value="1"/>
</dbReference>
<keyword evidence="2" id="KW-1185">Reference proteome</keyword>
<dbReference type="InParanoid" id="A0A1S3EYX9"/>
<dbReference type="Pfam" id="PF01840">
    <property type="entry name" value="TCL1_MTCP1"/>
    <property type="match status" value="1"/>
</dbReference>
<evidence type="ECO:0000313" key="3">
    <source>
        <dbReference type="RefSeq" id="XP_012868647.1"/>
    </source>
</evidence>
<gene>
    <name evidence="3" type="primary">Tcl1a</name>
</gene>
<protein>
    <submittedName>
        <fullName evidence="3">T-cell leukemia/lymphoma protein 1A</fullName>
    </submittedName>
</protein>
<dbReference type="InterPro" id="IPR004832">
    <property type="entry name" value="TCL1_MTCP1"/>
</dbReference>
<dbReference type="Gene3D" id="2.40.15.10">
    <property type="entry name" value="TCL1/MTCP1"/>
    <property type="match status" value="1"/>
</dbReference>
<sequence length="108" mass="13158">MYYAEVIEPPQRLWIWEKGVYKDENARIWLSIFTENENVSFVIMRQKDIPLGVPMSPNQLAPFPLPLMYQLYPENRYKSIDSRYWRIVYHIKFQGTEEMLLELLEDQR</sequence>
<evidence type="ECO:0000313" key="2">
    <source>
        <dbReference type="Proteomes" id="UP000081671"/>
    </source>
</evidence>
<dbReference type="GO" id="GO:0043539">
    <property type="term" value="F:protein serine/threonine kinase activator activity"/>
    <property type="evidence" value="ECO:0007669"/>
    <property type="project" value="InterPro"/>
</dbReference>
<dbReference type="RefSeq" id="XP_012868647.1">
    <property type="nucleotide sequence ID" value="XM_013013193.1"/>
</dbReference>
<comment type="similarity">
    <text evidence="1">Belongs to the TCL1 family.</text>
</comment>
<accession>A0A1S3EYX9</accession>
<dbReference type="AlphaFoldDB" id="A0A1S3EYX9"/>
<organism evidence="2 3">
    <name type="scientific">Dipodomys ordii</name>
    <name type="common">Ord's kangaroo rat</name>
    <dbReference type="NCBI Taxonomy" id="10020"/>
    <lineage>
        <taxon>Eukaryota</taxon>
        <taxon>Metazoa</taxon>
        <taxon>Chordata</taxon>
        <taxon>Craniata</taxon>
        <taxon>Vertebrata</taxon>
        <taxon>Euteleostomi</taxon>
        <taxon>Mammalia</taxon>
        <taxon>Eutheria</taxon>
        <taxon>Euarchontoglires</taxon>
        <taxon>Glires</taxon>
        <taxon>Rodentia</taxon>
        <taxon>Castorimorpha</taxon>
        <taxon>Heteromyidae</taxon>
        <taxon>Dipodomyinae</taxon>
        <taxon>Dipodomys</taxon>
    </lineage>
</organism>
<name>A0A1S3EYX9_DIPOR</name>